<dbReference type="RefSeq" id="WP_200673082.1">
    <property type="nucleotide sequence ID" value="NZ_JAACYA010000001.1"/>
</dbReference>
<proteinExistence type="predicted"/>
<evidence type="ECO:0000313" key="2">
    <source>
        <dbReference type="EMBL" id="MBK3331673.1"/>
    </source>
</evidence>
<dbReference type="PANTHER" id="PTHR12126">
    <property type="entry name" value="NADH-UBIQUINONE OXIDOREDUCTASE 39 KDA SUBUNIT-RELATED"/>
    <property type="match status" value="1"/>
</dbReference>
<dbReference type="Gene3D" id="3.40.50.720">
    <property type="entry name" value="NAD(P)-binding Rossmann-like Domain"/>
    <property type="match status" value="1"/>
</dbReference>
<dbReference type="InterPro" id="IPR051207">
    <property type="entry name" value="ComplexI_NDUFA9_subunit"/>
</dbReference>
<sequence>MKILITGGTGFVGRHVVEDLEREYHIIVPTRRVSKAQLSSGVEFIPFSKELGSVVKQIKPDVIINCLGILKEEKGETFEKVHVEYVKKLLQGAKEIGLKRFIHISALGADINSKSRYAKTKAEGEQIIKNSGIDYIILRPSIILGKGQKLFEDLKKFSKLTPVIFAPEGNVQPVHVLDVVDTIRKGIEDEKFKNIIIELCGNRIVSYKELFEFALSYIGKKRIVIQMPSSFFWFMLPVFRFFPEPPVTEDQLYLLEKDNVCSGNFPTQKNILGKVRNPFRI</sequence>
<dbReference type="EMBL" id="JAACYA010000001">
    <property type="protein sequence ID" value="MBK3331673.1"/>
    <property type="molecule type" value="Genomic_DNA"/>
</dbReference>
<dbReference type="PANTHER" id="PTHR12126:SF11">
    <property type="entry name" value="NADH DEHYDROGENASE [UBIQUINONE] 1 ALPHA SUBCOMPLEX SUBUNIT 9, MITOCHONDRIAL"/>
    <property type="match status" value="1"/>
</dbReference>
<protein>
    <submittedName>
        <fullName evidence="2">Complex I NDUFA9 subunit family protein</fullName>
    </submittedName>
</protein>
<dbReference type="Proteomes" id="UP000772812">
    <property type="component" value="Unassembled WGS sequence"/>
</dbReference>
<dbReference type="InterPro" id="IPR001509">
    <property type="entry name" value="Epimerase_deHydtase"/>
</dbReference>
<keyword evidence="3" id="KW-1185">Reference proteome</keyword>
<organism evidence="2 3">
    <name type="scientific">Persephonella atlantica</name>
    <dbReference type="NCBI Taxonomy" id="2699429"/>
    <lineage>
        <taxon>Bacteria</taxon>
        <taxon>Pseudomonadati</taxon>
        <taxon>Aquificota</taxon>
        <taxon>Aquificia</taxon>
        <taxon>Aquificales</taxon>
        <taxon>Hydrogenothermaceae</taxon>
        <taxon>Persephonella</taxon>
    </lineage>
</organism>
<dbReference type="SUPFAM" id="SSF51735">
    <property type="entry name" value="NAD(P)-binding Rossmann-fold domains"/>
    <property type="match status" value="1"/>
</dbReference>
<comment type="caution">
    <text evidence="2">The sequence shown here is derived from an EMBL/GenBank/DDBJ whole genome shotgun (WGS) entry which is preliminary data.</text>
</comment>
<name>A0ABS1GFG6_9AQUI</name>
<accession>A0ABS1GFG6</accession>
<gene>
    <name evidence="2" type="ORF">GWK41_01170</name>
</gene>
<dbReference type="InterPro" id="IPR036291">
    <property type="entry name" value="NAD(P)-bd_dom_sf"/>
</dbReference>
<dbReference type="CDD" id="cd05271">
    <property type="entry name" value="NDUFA9_like_SDR_a"/>
    <property type="match status" value="1"/>
</dbReference>
<feature type="domain" description="NAD-dependent epimerase/dehydratase" evidence="1">
    <location>
        <begin position="3"/>
        <end position="181"/>
    </location>
</feature>
<reference evidence="2 3" key="1">
    <citation type="journal article" date="2021" name="Syst. Appl. Microbiol.">
        <title>Persephonella atlantica sp. nov.: How to adapt to physico-chemical gradients in high temperature hydrothermal habitats.</title>
        <authorList>
            <person name="Francois D.X."/>
            <person name="Godfroy A."/>
            <person name="Mathien C."/>
            <person name="Aube J."/>
            <person name="Cathalot C."/>
            <person name="Lesongeur F."/>
            <person name="L'Haridon S."/>
            <person name="Philippon X."/>
            <person name="Roussel E.G."/>
        </authorList>
    </citation>
    <scope>NUCLEOTIDE SEQUENCE [LARGE SCALE GENOMIC DNA]</scope>
    <source>
        <strain evidence="2 3">MO1340</strain>
    </source>
</reference>
<evidence type="ECO:0000313" key="3">
    <source>
        <dbReference type="Proteomes" id="UP000772812"/>
    </source>
</evidence>
<dbReference type="Pfam" id="PF01370">
    <property type="entry name" value="Epimerase"/>
    <property type="match status" value="1"/>
</dbReference>
<evidence type="ECO:0000259" key="1">
    <source>
        <dbReference type="Pfam" id="PF01370"/>
    </source>
</evidence>